<dbReference type="SUPFAM" id="SSF89946">
    <property type="entry name" value="Hypothetical protein VC0424"/>
    <property type="match status" value="1"/>
</dbReference>
<feature type="domain" description="Regulator of ribonuclease activity B" evidence="1">
    <location>
        <begin position="8"/>
        <end position="104"/>
    </location>
</feature>
<protein>
    <submittedName>
        <fullName evidence="2">Ribonuclease E inhibitor RraB</fullName>
    </submittedName>
</protein>
<evidence type="ECO:0000259" key="1">
    <source>
        <dbReference type="Pfam" id="PF06877"/>
    </source>
</evidence>
<organism evidence="2 3">
    <name type="scientific">Ruixingdingia sedimenti</name>
    <dbReference type="NCBI Taxonomy" id="3073604"/>
    <lineage>
        <taxon>Bacteria</taxon>
        <taxon>Pseudomonadati</taxon>
        <taxon>Pseudomonadota</taxon>
        <taxon>Alphaproteobacteria</taxon>
        <taxon>Rhodobacterales</taxon>
        <taxon>Paracoccaceae</taxon>
        <taxon>Ruixingdingia</taxon>
    </lineage>
</organism>
<name>A0ABU1FD33_9RHOB</name>
<keyword evidence="3" id="KW-1185">Reference proteome</keyword>
<gene>
    <name evidence="2" type="ORF">RGD00_19270</name>
</gene>
<proteinExistence type="predicted"/>
<evidence type="ECO:0000313" key="3">
    <source>
        <dbReference type="Proteomes" id="UP001247754"/>
    </source>
</evidence>
<comment type="caution">
    <text evidence="2">The sequence shown here is derived from an EMBL/GenBank/DDBJ whole genome shotgun (WGS) entry which is preliminary data.</text>
</comment>
<dbReference type="Proteomes" id="UP001247754">
    <property type="component" value="Unassembled WGS sequence"/>
</dbReference>
<dbReference type="InterPro" id="IPR036701">
    <property type="entry name" value="RraB-like_sf"/>
</dbReference>
<dbReference type="RefSeq" id="WP_310458904.1">
    <property type="nucleotide sequence ID" value="NZ_JAVKPH010000033.1"/>
</dbReference>
<dbReference type="Pfam" id="PF06877">
    <property type="entry name" value="RraB"/>
    <property type="match status" value="1"/>
</dbReference>
<evidence type="ECO:0000313" key="2">
    <source>
        <dbReference type="EMBL" id="MDR5654757.1"/>
    </source>
</evidence>
<sequence length="112" mass="12809">MDMLTQKSETENAFREMAAQGPVPEYADVEFQFVPEGDDADWDALTEAFEELDYEVEWYQGDDANDRWIEVIVGDCPVTFDAVWTHEERLSVLAAVHGFAPRGWTLFVDAQD</sequence>
<dbReference type="EMBL" id="JAVKPH010000033">
    <property type="protein sequence ID" value="MDR5654757.1"/>
    <property type="molecule type" value="Genomic_DNA"/>
</dbReference>
<accession>A0ABU1FD33</accession>
<dbReference type="InterPro" id="IPR009671">
    <property type="entry name" value="RraB_dom"/>
</dbReference>
<reference evidence="2 3" key="1">
    <citation type="submission" date="2023-09" db="EMBL/GenBank/DDBJ databases">
        <title>Xinfangfangia sedmenti sp. nov., isolated the sedment.</title>
        <authorList>
            <person name="Xu L."/>
        </authorList>
    </citation>
    <scope>NUCLEOTIDE SEQUENCE [LARGE SCALE GENOMIC DNA]</scope>
    <source>
        <strain evidence="2 3">LG-4</strain>
    </source>
</reference>